<reference evidence="3" key="1">
    <citation type="journal article" date="2019" name="Int. J. Syst. Evol. Microbiol.">
        <title>The Global Catalogue of Microorganisms (GCM) 10K type strain sequencing project: providing services to taxonomists for standard genome sequencing and annotation.</title>
        <authorList>
            <consortium name="The Broad Institute Genomics Platform"/>
            <consortium name="The Broad Institute Genome Sequencing Center for Infectious Disease"/>
            <person name="Wu L."/>
            <person name="Ma J."/>
        </authorList>
    </citation>
    <scope>NUCLEOTIDE SEQUENCE [LARGE SCALE GENOMIC DNA]</scope>
    <source>
        <strain evidence="3">KCTC 22280</strain>
    </source>
</reference>
<gene>
    <name evidence="2" type="ORF">GCM10007071_13470</name>
</gene>
<sequence length="282" mass="29274">MNEAHRQFVMGVAGVRLWYARGPLPGAAPSPDFDFGQPEVPGAASGAVAERPTAPTPRSAAGASREGLARLQGLLAGGTTDSDTETRKNGAAGNVHAEGPGAVPATPESPRVPDEQTEEGSLPEAPPVGQVHDALSGKAVGFHWRFWIGEQWLLISSCPDTASRGLEDRLAANILRALGDSVNSAEALRWPVFSNPAVPGNDAAGAVEVISAMAESVKRPSQLWLGLEPGNIDDADEAALWRDICAPLGEATVSFPVALAALSSDPGAKKALWLSLRQTGRS</sequence>
<evidence type="ECO:0000256" key="1">
    <source>
        <dbReference type="SAM" id="MobiDB-lite"/>
    </source>
</evidence>
<accession>A0ABQ3AYK1</accession>
<dbReference type="EMBL" id="BMXV01000003">
    <property type="protein sequence ID" value="GGY68014.1"/>
    <property type="molecule type" value="Genomic_DNA"/>
</dbReference>
<comment type="caution">
    <text evidence="2">The sequence shown here is derived from an EMBL/GenBank/DDBJ whole genome shotgun (WGS) entry which is preliminary data.</text>
</comment>
<keyword evidence="3" id="KW-1185">Reference proteome</keyword>
<dbReference type="Proteomes" id="UP000601597">
    <property type="component" value="Unassembled WGS sequence"/>
</dbReference>
<evidence type="ECO:0000313" key="2">
    <source>
        <dbReference type="EMBL" id="GGY68014.1"/>
    </source>
</evidence>
<feature type="compositionally biased region" description="Low complexity" evidence="1">
    <location>
        <begin position="69"/>
        <end position="78"/>
    </location>
</feature>
<dbReference type="RefSeq" id="WP_189574769.1">
    <property type="nucleotide sequence ID" value="NZ_BMXV01000003.1"/>
</dbReference>
<protein>
    <recommendedName>
        <fullName evidence="4">Energy transducer TonB</fullName>
    </recommendedName>
</protein>
<feature type="region of interest" description="Disordered" evidence="1">
    <location>
        <begin position="29"/>
        <end position="130"/>
    </location>
</feature>
<evidence type="ECO:0000313" key="3">
    <source>
        <dbReference type="Proteomes" id="UP000601597"/>
    </source>
</evidence>
<organism evidence="2 3">
    <name type="scientific">Marinobacter zhanjiangensis</name>
    <dbReference type="NCBI Taxonomy" id="578215"/>
    <lineage>
        <taxon>Bacteria</taxon>
        <taxon>Pseudomonadati</taxon>
        <taxon>Pseudomonadota</taxon>
        <taxon>Gammaproteobacteria</taxon>
        <taxon>Pseudomonadales</taxon>
        <taxon>Marinobacteraceae</taxon>
        <taxon>Marinobacter</taxon>
    </lineage>
</organism>
<name>A0ABQ3AYK1_9GAMM</name>
<evidence type="ECO:0008006" key="4">
    <source>
        <dbReference type="Google" id="ProtNLM"/>
    </source>
</evidence>
<proteinExistence type="predicted"/>